<dbReference type="EMBL" id="CP133006">
    <property type="protein sequence ID" value="WZG09485.1"/>
    <property type="molecule type" value="Genomic_DNA"/>
</dbReference>
<feature type="transmembrane region" description="Helical" evidence="1">
    <location>
        <begin position="58"/>
        <end position="79"/>
    </location>
</feature>
<dbReference type="RefSeq" id="WP_069824124.1">
    <property type="nucleotide sequence ID" value="NZ_CP133006.1"/>
</dbReference>
<evidence type="ECO:0008006" key="4">
    <source>
        <dbReference type="Google" id="ProtNLM"/>
    </source>
</evidence>
<keyword evidence="1" id="KW-1133">Transmembrane helix</keyword>
<keyword evidence="1" id="KW-0472">Membrane</keyword>
<protein>
    <recommendedName>
        <fullName evidence="4">DUF3953 domain-containing protein</fullName>
    </recommendedName>
</protein>
<keyword evidence="1" id="KW-0812">Transmembrane</keyword>
<gene>
    <name evidence="2" type="ORF">SHJJP9002_001443</name>
</gene>
<reference evidence="2 3" key="1">
    <citation type="journal article" date="2024" name="ISME J.">
        <title>Staphylococcus epidermidis bacteriocin A37 kills natural competitors with a unique mechanism of action.</title>
        <authorList>
            <person name="Puls J.S."/>
            <person name="Winnerling B."/>
            <person name="Power J.J."/>
            <person name="Kruger A.M."/>
            <person name="Brajtenbach D."/>
            <person name="Johnson M."/>
            <person name="Bilici K."/>
            <person name="Camus L."/>
            <person name="Fliesswasser T."/>
            <person name="Schneider T."/>
            <person name="Sahl H.G."/>
            <person name="Ghosal D."/>
            <person name="Kubitscheck U."/>
            <person name="Heilbronner S."/>
            <person name="Grein F."/>
        </authorList>
    </citation>
    <scope>NUCLEOTIDE SEQUENCE [LARGE SCALE GENOMIC DNA]</scope>
    <source>
        <strain evidence="2 3">SCK7</strain>
    </source>
</reference>
<evidence type="ECO:0000256" key="1">
    <source>
        <dbReference type="SAM" id="Phobius"/>
    </source>
</evidence>
<dbReference type="Proteomes" id="UP001468345">
    <property type="component" value="Chromosome"/>
</dbReference>
<feature type="transmembrane region" description="Helical" evidence="1">
    <location>
        <begin position="31"/>
        <end position="49"/>
    </location>
</feature>
<keyword evidence="3" id="KW-1185">Reference proteome</keyword>
<name>A0ABZ2WC54_9STAP</name>
<feature type="transmembrane region" description="Helical" evidence="1">
    <location>
        <begin position="7"/>
        <end position="25"/>
    </location>
</feature>
<proteinExistence type="predicted"/>
<evidence type="ECO:0000313" key="2">
    <source>
        <dbReference type="EMBL" id="WZG09485.1"/>
    </source>
</evidence>
<sequence length="80" mass="8905">MKNLNKVVLVLGGCFFFASLLIYLFQLNAELASLFNLVGVLFLGVFAVLSKGNISNNIILYSAYICIVLSFLSLVFRFVF</sequence>
<evidence type="ECO:0000313" key="3">
    <source>
        <dbReference type="Proteomes" id="UP001468345"/>
    </source>
</evidence>
<accession>A0ABZ2WC54</accession>
<organism evidence="2 3">
    <name type="scientific">Staphylococcus casei</name>
    <dbReference type="NCBI Taxonomy" id="201828"/>
    <lineage>
        <taxon>Bacteria</taxon>
        <taxon>Bacillati</taxon>
        <taxon>Bacillota</taxon>
        <taxon>Bacilli</taxon>
        <taxon>Bacillales</taxon>
        <taxon>Staphylococcaceae</taxon>
        <taxon>Staphylococcus</taxon>
    </lineage>
</organism>